<evidence type="ECO:0000313" key="4">
    <source>
        <dbReference type="Proteomes" id="UP001161017"/>
    </source>
</evidence>
<dbReference type="Proteomes" id="UP001161017">
    <property type="component" value="Unassembled WGS sequence"/>
</dbReference>
<dbReference type="Pfam" id="PF00583">
    <property type="entry name" value="Acetyltransf_1"/>
    <property type="match status" value="1"/>
</dbReference>
<accession>A0AA43TW63</accession>
<keyword evidence="4" id="KW-1185">Reference proteome</keyword>
<dbReference type="InterPro" id="IPR000182">
    <property type="entry name" value="GNAT_dom"/>
</dbReference>
<keyword evidence="1" id="KW-0812">Transmembrane</keyword>
<dbReference type="PROSITE" id="PS51186">
    <property type="entry name" value="GNAT"/>
    <property type="match status" value="1"/>
</dbReference>
<dbReference type="SUPFAM" id="SSF55729">
    <property type="entry name" value="Acyl-CoA N-acyltransferases (Nat)"/>
    <property type="match status" value="1"/>
</dbReference>
<evidence type="ECO:0000259" key="2">
    <source>
        <dbReference type="PROSITE" id="PS51186"/>
    </source>
</evidence>
<keyword evidence="1" id="KW-1133">Transmembrane helix</keyword>
<organism evidence="3 4">
    <name type="scientific">Ramalina farinacea</name>
    <dbReference type="NCBI Taxonomy" id="258253"/>
    <lineage>
        <taxon>Eukaryota</taxon>
        <taxon>Fungi</taxon>
        <taxon>Dikarya</taxon>
        <taxon>Ascomycota</taxon>
        <taxon>Pezizomycotina</taxon>
        <taxon>Lecanoromycetes</taxon>
        <taxon>OSLEUM clade</taxon>
        <taxon>Lecanoromycetidae</taxon>
        <taxon>Lecanorales</taxon>
        <taxon>Lecanorineae</taxon>
        <taxon>Ramalinaceae</taxon>
        <taxon>Ramalina</taxon>
    </lineage>
</organism>
<dbReference type="EMBL" id="JAPUFD010000003">
    <property type="protein sequence ID" value="MDI1486497.1"/>
    <property type="molecule type" value="Genomic_DNA"/>
</dbReference>
<sequence length="339" mass="36837">MAPQLASLHIPQIKVAEIANEWDLDVVGRTFSDKVPGYRSTSTFLTTLRSNLQLSAAGGGISPSLPPSAISTPTASAFTFDHSNPPLLSISASGMPLLAASAATMTTTAPMPPQDDIPELNYQVAPADPPEDRIEALKLIADSVAQQRQTASRAVILHPATLAVSAVIMGMMMHFLEFSMLLTTAAGVITAGLLAVRMYTAGYISLAEKIDFKWLEEKSNGNGSPNGNRDPIVLVAKWGDEIIGALVMRVVKRERRGYVRAWTVKLKYRHKGIGRGLLEEAAKVVWGRGSRMMEFEHDHANANRVLPDFFNGGFEKNEAKARAMLVEVVAETKRERSSR</sequence>
<comment type="caution">
    <text evidence="3">The sequence shown here is derived from an EMBL/GenBank/DDBJ whole genome shotgun (WGS) entry which is preliminary data.</text>
</comment>
<feature type="transmembrane region" description="Helical" evidence="1">
    <location>
        <begin position="155"/>
        <end position="175"/>
    </location>
</feature>
<dbReference type="AlphaFoldDB" id="A0AA43TW63"/>
<dbReference type="CDD" id="cd04301">
    <property type="entry name" value="NAT_SF"/>
    <property type="match status" value="1"/>
</dbReference>
<keyword evidence="1" id="KW-0472">Membrane</keyword>
<dbReference type="GO" id="GO:0016747">
    <property type="term" value="F:acyltransferase activity, transferring groups other than amino-acyl groups"/>
    <property type="evidence" value="ECO:0007669"/>
    <property type="project" value="InterPro"/>
</dbReference>
<gene>
    <name evidence="3" type="ORF">OHK93_005727</name>
</gene>
<protein>
    <recommendedName>
        <fullName evidence="2">N-acetyltransferase domain-containing protein</fullName>
    </recommendedName>
</protein>
<evidence type="ECO:0000256" key="1">
    <source>
        <dbReference type="SAM" id="Phobius"/>
    </source>
</evidence>
<dbReference type="InterPro" id="IPR016181">
    <property type="entry name" value="Acyl_CoA_acyltransferase"/>
</dbReference>
<evidence type="ECO:0000313" key="3">
    <source>
        <dbReference type="EMBL" id="MDI1486497.1"/>
    </source>
</evidence>
<reference evidence="3" key="1">
    <citation type="journal article" date="2023" name="Genome Biol. Evol.">
        <title>First Whole Genome Sequence and Flow Cytometry Genome Size Data for the Lichen-Forming Fungus Ramalina farinacea (Ascomycota).</title>
        <authorList>
            <person name="Llewellyn T."/>
            <person name="Mian S."/>
            <person name="Hill R."/>
            <person name="Leitch I.J."/>
            <person name="Gaya E."/>
        </authorList>
    </citation>
    <scope>NUCLEOTIDE SEQUENCE</scope>
    <source>
        <strain evidence="3">LIQ254RAFAR</strain>
    </source>
</reference>
<name>A0AA43TW63_9LECA</name>
<dbReference type="Gene3D" id="3.40.630.30">
    <property type="match status" value="1"/>
</dbReference>
<feature type="transmembrane region" description="Helical" evidence="1">
    <location>
        <begin position="181"/>
        <end position="200"/>
    </location>
</feature>
<proteinExistence type="predicted"/>
<feature type="domain" description="N-acetyltransferase" evidence="2">
    <location>
        <begin position="180"/>
        <end position="335"/>
    </location>
</feature>